<comment type="similarity">
    <text evidence="3">Belongs to the ustYa family.</text>
</comment>
<evidence type="ECO:0000313" key="6">
    <source>
        <dbReference type="Proteomes" id="UP001498398"/>
    </source>
</evidence>
<evidence type="ECO:0000313" key="5">
    <source>
        <dbReference type="EMBL" id="KAK7438883.1"/>
    </source>
</evidence>
<dbReference type="Proteomes" id="UP001498398">
    <property type="component" value="Unassembled WGS sequence"/>
</dbReference>
<evidence type="ECO:0000256" key="1">
    <source>
        <dbReference type="ARBA" id="ARBA00004685"/>
    </source>
</evidence>
<keyword evidence="4" id="KW-1133">Transmembrane helix</keyword>
<gene>
    <name evidence="5" type="ORF">VKT23_017810</name>
</gene>
<sequence>MGRCTDRQSYSFSRKNYGGTLVPGLLLMALLSISLMINILRYSTFGSKKTFIVPDRQALTGPSVIWDIPALDNVYMRVENTVHYAIGTELGVVEWKSLLPLGNGTIYLKASDNTRQEFTASIFHQLRCLDIIREGIISFRGGANAEAHRSSPSPLVQHCMDYMRQMVLCRSTTQLQSVRNHTGTRITVSDVTQVCKDWTTILREAEINYAKYGPV</sequence>
<keyword evidence="6" id="KW-1185">Reference proteome</keyword>
<dbReference type="InterPro" id="IPR021765">
    <property type="entry name" value="UstYa-like"/>
</dbReference>
<dbReference type="Pfam" id="PF11807">
    <property type="entry name" value="UstYa"/>
    <property type="match status" value="1"/>
</dbReference>
<feature type="transmembrane region" description="Helical" evidence="4">
    <location>
        <begin position="20"/>
        <end position="40"/>
    </location>
</feature>
<keyword evidence="2" id="KW-0560">Oxidoreductase</keyword>
<keyword evidence="4" id="KW-0812">Transmembrane</keyword>
<dbReference type="EMBL" id="JBANRG010000076">
    <property type="protein sequence ID" value="KAK7438883.1"/>
    <property type="molecule type" value="Genomic_DNA"/>
</dbReference>
<protein>
    <submittedName>
        <fullName evidence="5">Uncharacterized protein</fullName>
    </submittedName>
</protein>
<organism evidence="5 6">
    <name type="scientific">Marasmiellus scandens</name>
    <dbReference type="NCBI Taxonomy" id="2682957"/>
    <lineage>
        <taxon>Eukaryota</taxon>
        <taxon>Fungi</taxon>
        <taxon>Dikarya</taxon>
        <taxon>Basidiomycota</taxon>
        <taxon>Agaricomycotina</taxon>
        <taxon>Agaricomycetes</taxon>
        <taxon>Agaricomycetidae</taxon>
        <taxon>Agaricales</taxon>
        <taxon>Marasmiineae</taxon>
        <taxon>Omphalotaceae</taxon>
        <taxon>Marasmiellus</taxon>
    </lineage>
</organism>
<comment type="pathway">
    <text evidence="1">Mycotoxin biosynthesis.</text>
</comment>
<dbReference type="PANTHER" id="PTHR33365:SF11">
    <property type="entry name" value="TAT PATHWAY SIGNAL SEQUENCE"/>
    <property type="match status" value="1"/>
</dbReference>
<dbReference type="PANTHER" id="PTHR33365">
    <property type="entry name" value="YALI0B05434P"/>
    <property type="match status" value="1"/>
</dbReference>
<keyword evidence="4" id="KW-0472">Membrane</keyword>
<comment type="caution">
    <text evidence="5">The sequence shown here is derived from an EMBL/GenBank/DDBJ whole genome shotgun (WGS) entry which is preliminary data.</text>
</comment>
<evidence type="ECO:0000256" key="4">
    <source>
        <dbReference type="SAM" id="Phobius"/>
    </source>
</evidence>
<evidence type="ECO:0000256" key="2">
    <source>
        <dbReference type="ARBA" id="ARBA00023002"/>
    </source>
</evidence>
<reference evidence="5 6" key="1">
    <citation type="submission" date="2024-01" db="EMBL/GenBank/DDBJ databases">
        <title>A draft genome for the cacao thread blight pathogen Marasmiellus scandens.</title>
        <authorList>
            <person name="Baruah I.K."/>
            <person name="Leung J."/>
            <person name="Bukari Y."/>
            <person name="Amoako-Attah I."/>
            <person name="Meinhardt L.W."/>
            <person name="Bailey B.A."/>
            <person name="Cohen S.P."/>
        </authorList>
    </citation>
    <scope>NUCLEOTIDE SEQUENCE [LARGE SCALE GENOMIC DNA]</scope>
    <source>
        <strain evidence="5 6">GH-19</strain>
    </source>
</reference>
<proteinExistence type="inferred from homology"/>
<name>A0ABR1IQY7_9AGAR</name>
<accession>A0ABR1IQY7</accession>
<evidence type="ECO:0000256" key="3">
    <source>
        <dbReference type="ARBA" id="ARBA00035112"/>
    </source>
</evidence>